<evidence type="ECO:0000256" key="1">
    <source>
        <dbReference type="ARBA" id="ARBA00022659"/>
    </source>
</evidence>
<feature type="domain" description="Sushi" evidence="6">
    <location>
        <begin position="39"/>
        <end position="95"/>
    </location>
</feature>
<name>A0AAV7QJ29_PLEWA</name>
<keyword evidence="2" id="KW-0732">Signal</keyword>
<evidence type="ECO:0000259" key="6">
    <source>
        <dbReference type="PROSITE" id="PS50923"/>
    </source>
</evidence>
<evidence type="ECO:0000256" key="5">
    <source>
        <dbReference type="PROSITE-ProRule" id="PRU00302"/>
    </source>
</evidence>
<dbReference type="AlphaFoldDB" id="A0AAV7QJ29"/>
<comment type="caution">
    <text evidence="5">Lacks conserved residue(s) required for the propagation of feature annotation.</text>
</comment>
<organism evidence="7 8">
    <name type="scientific">Pleurodeles waltl</name>
    <name type="common">Iberian ribbed newt</name>
    <dbReference type="NCBI Taxonomy" id="8319"/>
    <lineage>
        <taxon>Eukaryota</taxon>
        <taxon>Metazoa</taxon>
        <taxon>Chordata</taxon>
        <taxon>Craniata</taxon>
        <taxon>Vertebrata</taxon>
        <taxon>Euteleostomi</taxon>
        <taxon>Amphibia</taxon>
        <taxon>Batrachia</taxon>
        <taxon>Caudata</taxon>
        <taxon>Salamandroidea</taxon>
        <taxon>Salamandridae</taxon>
        <taxon>Pleurodelinae</taxon>
        <taxon>Pleurodeles</taxon>
    </lineage>
</organism>
<reference evidence="7" key="1">
    <citation type="journal article" date="2022" name="bioRxiv">
        <title>Sequencing and chromosome-scale assembly of the giantPleurodeles waltlgenome.</title>
        <authorList>
            <person name="Brown T."/>
            <person name="Elewa A."/>
            <person name="Iarovenko S."/>
            <person name="Subramanian E."/>
            <person name="Araus A.J."/>
            <person name="Petzold A."/>
            <person name="Susuki M."/>
            <person name="Suzuki K.-i.T."/>
            <person name="Hayashi T."/>
            <person name="Toyoda A."/>
            <person name="Oliveira C."/>
            <person name="Osipova E."/>
            <person name="Leigh N.D."/>
            <person name="Simon A."/>
            <person name="Yun M.H."/>
        </authorList>
    </citation>
    <scope>NUCLEOTIDE SEQUENCE</scope>
    <source>
        <strain evidence="7">20211129_DDA</strain>
        <tissue evidence="7">Liver</tissue>
    </source>
</reference>
<dbReference type="Proteomes" id="UP001066276">
    <property type="component" value="Chromosome 6"/>
</dbReference>
<keyword evidence="1 5" id="KW-0768">Sushi</keyword>
<dbReference type="InterPro" id="IPR000436">
    <property type="entry name" value="Sushi_SCR_CCP_dom"/>
</dbReference>
<dbReference type="EMBL" id="JANPWB010000010">
    <property type="protein sequence ID" value="KAJ1138328.1"/>
    <property type="molecule type" value="Genomic_DNA"/>
</dbReference>
<dbReference type="SMART" id="SM00032">
    <property type="entry name" value="CCP"/>
    <property type="match status" value="2"/>
</dbReference>
<keyword evidence="8" id="KW-1185">Reference proteome</keyword>
<dbReference type="Gene3D" id="2.10.70.10">
    <property type="entry name" value="Complement Module, domain 1"/>
    <property type="match status" value="2"/>
</dbReference>
<dbReference type="PANTHER" id="PTHR45656:SF4">
    <property type="entry name" value="PROTEIN CBR-CLEC-78"/>
    <property type="match status" value="1"/>
</dbReference>
<feature type="disulfide bond" evidence="5">
    <location>
        <begin position="158"/>
        <end position="185"/>
    </location>
</feature>
<dbReference type="SUPFAM" id="SSF57535">
    <property type="entry name" value="Complement control module/SCR domain"/>
    <property type="match status" value="2"/>
</dbReference>
<evidence type="ECO:0000313" key="7">
    <source>
        <dbReference type="EMBL" id="KAJ1138328.1"/>
    </source>
</evidence>
<protein>
    <recommendedName>
        <fullName evidence="6">Sushi domain-containing protein</fullName>
    </recommendedName>
</protein>
<evidence type="ECO:0000313" key="8">
    <source>
        <dbReference type="Proteomes" id="UP001066276"/>
    </source>
</evidence>
<gene>
    <name evidence="7" type="ORF">NDU88_004715</name>
</gene>
<keyword evidence="3" id="KW-0677">Repeat</keyword>
<evidence type="ECO:0000256" key="2">
    <source>
        <dbReference type="ARBA" id="ARBA00022729"/>
    </source>
</evidence>
<dbReference type="CDD" id="cd00033">
    <property type="entry name" value="CCP"/>
    <property type="match status" value="2"/>
</dbReference>
<dbReference type="FunFam" id="2.10.70.10:FF:000014">
    <property type="entry name" value="Membrane cofactor protein"/>
    <property type="match status" value="1"/>
</dbReference>
<keyword evidence="4 5" id="KW-1015">Disulfide bond</keyword>
<comment type="caution">
    <text evidence="7">The sequence shown here is derived from an EMBL/GenBank/DDBJ whole genome shotgun (WGS) entry which is preliminary data.</text>
</comment>
<dbReference type="PROSITE" id="PS50923">
    <property type="entry name" value="SUSHI"/>
    <property type="match status" value="2"/>
</dbReference>
<dbReference type="PANTHER" id="PTHR45656">
    <property type="entry name" value="PROTEIN CBR-CLEC-78"/>
    <property type="match status" value="1"/>
</dbReference>
<sequence length="225" mass="25609">MRKHKQDFLKYGLRATAKLRTEPNTQPMQYFETCFSVSQGCDEVPSVENADWMIKSDESGTRVTYRCRKGSLIGYSVLSCNASRQWDAPPPLCKEQNGRFLMAEDGFPPTVFPGRPEDKRNGKIETKSGCPNLDLLNGEVTSGLKTQYFPGDKAMFQCYPHFLLEGSRTITCTQAETWVPEPPKCIKKEFTYCGVELEDWKPALEQEKLCLEVKKAELERMIKAV</sequence>
<accession>A0AAV7QJ29</accession>
<dbReference type="Pfam" id="PF00084">
    <property type="entry name" value="Sushi"/>
    <property type="match status" value="2"/>
</dbReference>
<evidence type="ECO:0000256" key="4">
    <source>
        <dbReference type="ARBA" id="ARBA00023157"/>
    </source>
</evidence>
<dbReference type="InterPro" id="IPR035976">
    <property type="entry name" value="Sushi/SCR/CCP_sf"/>
</dbReference>
<proteinExistence type="predicted"/>
<feature type="domain" description="Sushi" evidence="6">
    <location>
        <begin position="128"/>
        <end position="187"/>
    </location>
</feature>
<dbReference type="InterPro" id="IPR051277">
    <property type="entry name" value="SEZ6_CSMD_C4BPB_Regulators"/>
</dbReference>
<evidence type="ECO:0000256" key="3">
    <source>
        <dbReference type="ARBA" id="ARBA00022737"/>
    </source>
</evidence>